<name>A0A9X4B386_9CLOT</name>
<protein>
    <submittedName>
        <fullName evidence="2">Phage tail family protein</fullName>
    </submittedName>
</protein>
<feature type="domain" description="Siphovirus-type tail component C-terminal" evidence="1">
    <location>
        <begin position="185"/>
        <end position="273"/>
    </location>
</feature>
<dbReference type="EMBL" id="JAMRYU010000037">
    <property type="protein sequence ID" value="MDC4242527.1"/>
    <property type="molecule type" value="Genomic_DNA"/>
</dbReference>
<organism evidence="2 3">
    <name type="scientific">Clostridium tertium</name>
    <dbReference type="NCBI Taxonomy" id="1559"/>
    <lineage>
        <taxon>Bacteria</taxon>
        <taxon>Bacillati</taxon>
        <taxon>Bacillota</taxon>
        <taxon>Clostridia</taxon>
        <taxon>Eubacteriales</taxon>
        <taxon>Clostridiaceae</taxon>
        <taxon>Clostridium</taxon>
    </lineage>
</organism>
<evidence type="ECO:0000313" key="2">
    <source>
        <dbReference type="EMBL" id="MDC4242527.1"/>
    </source>
</evidence>
<reference evidence="2" key="1">
    <citation type="submission" date="2022-05" db="EMBL/GenBank/DDBJ databases">
        <title>Draft genome sequence of Clostridium tertium strain CP3 isolated from Peru.</title>
        <authorList>
            <person name="Hurtado R."/>
            <person name="Lima L."/>
            <person name="Sousa T."/>
            <person name="Jaiswal A.K."/>
            <person name="Tiwari S."/>
            <person name="Maturrano L."/>
            <person name="Brenig B."/>
            <person name="Azevedo V."/>
        </authorList>
    </citation>
    <scope>NUCLEOTIDE SEQUENCE</scope>
    <source>
        <strain evidence="2">CP3</strain>
    </source>
</reference>
<comment type="caution">
    <text evidence="2">The sequence shown here is derived from an EMBL/GenBank/DDBJ whole genome shotgun (WGS) entry which is preliminary data.</text>
</comment>
<evidence type="ECO:0000259" key="1">
    <source>
        <dbReference type="Pfam" id="PF22768"/>
    </source>
</evidence>
<dbReference type="AlphaFoldDB" id="A0A9X4B386"/>
<proteinExistence type="predicted"/>
<gene>
    <name evidence="2" type="ORF">NE398_20565</name>
</gene>
<accession>A0A9X4B386</accession>
<dbReference type="Pfam" id="PF22768">
    <property type="entry name" value="SPP1_Dit"/>
    <property type="match status" value="1"/>
</dbReference>
<sequence length="291" mass="33158">MRIEIINSRTNNSITLESYVYTSGILITYFNPGNVEGIFNKVKGVGQNGATLLSTTLEERTPPEIQAVILADDRTELSVLKKNIDDVLNPLDELIIKYYDEEINKEIECSAESTPKYSTDYKVNNDFALAFSASFECFKPFWTDQEETVLNVETWQDGFEFEFQLTTDGVEFARKGPNEIEIINDGNVEAPLEIFFKGPALNPSITLNDDRFIKVNRSLLDDETLYIRTMFGNKAVQVIKENSTEQAYHYIDINSSFFSLGTGLNKISYTTDGNFLPQSVILKYKRHYFSL</sequence>
<dbReference type="InterPro" id="IPR054738">
    <property type="entry name" value="Siphovirus-type_tail_C"/>
</dbReference>
<dbReference type="RefSeq" id="WP_271846218.1">
    <property type="nucleotide sequence ID" value="NZ_JAMRYU010000037.1"/>
</dbReference>
<keyword evidence="3" id="KW-1185">Reference proteome</keyword>
<evidence type="ECO:0000313" key="3">
    <source>
        <dbReference type="Proteomes" id="UP001141183"/>
    </source>
</evidence>
<dbReference type="Proteomes" id="UP001141183">
    <property type="component" value="Unassembled WGS sequence"/>
</dbReference>
<dbReference type="Gene3D" id="2.60.120.860">
    <property type="match status" value="1"/>
</dbReference>